<evidence type="ECO:0000259" key="10">
    <source>
        <dbReference type="PROSITE" id="PS51104"/>
    </source>
</evidence>
<feature type="transmembrane region" description="Helical" evidence="9">
    <location>
        <begin position="224"/>
        <end position="245"/>
    </location>
</feature>
<keyword evidence="3" id="KW-1003">Cell membrane</keyword>
<dbReference type="OrthoDB" id="9787936at2"/>
<dbReference type="HOGENOM" id="CLU_040393_0_0_10"/>
<feature type="transmembrane region" description="Helical" evidence="9">
    <location>
        <begin position="423"/>
        <end position="443"/>
    </location>
</feature>
<keyword evidence="7 9" id="KW-1133">Transmembrane helix</keyword>
<keyword evidence="2" id="KW-0813">Transport</keyword>
<sequence>MNFLEHLNSGISYIIGLGPSVMMPIIFTIIGILLGVKVAKAVRSGLYVGVGFIGLNVITNLLTSNLGPAVQKLADIYGLQTDILDIGWPAAAEIAYTSSVGALVIPVCLIINLVLLLVKGTKTVNIDIWNFWHHAFIGSIVAVATDSVVYGLYAAIICYVLSLVMADFTADRFAKFYDKMDGISIPQPFVVAFAPFAWLINKGLDFIPGMNKINIDAEGMKKKFGLLGEPIFLGVIIGCLLGGLARYEFADVLKLGVVMGAVMELIPRITSLFIEGLVPISEATKELIKRKFAGKTTGFLIGMSPALVIGHPATLVVTILLIPVLLFLSVALPGNKFLPLTSLAGLLYVFPMILPYTKGNVFKTFLIGLIMMVAGNYIATGLAGIFTEAAHQTGTIAIADGQQVACIDFAASPLTWVIYQFTANLKLVGSILIGIFTLGLVVLNRQKNVIIKK</sequence>
<dbReference type="GO" id="GO:0009401">
    <property type="term" value="P:phosphoenolpyruvate-dependent sugar phosphotransferase system"/>
    <property type="evidence" value="ECO:0007669"/>
    <property type="project" value="UniProtKB-KW"/>
</dbReference>
<dbReference type="GO" id="GO:0005886">
    <property type="term" value="C:plasma membrane"/>
    <property type="evidence" value="ECO:0007669"/>
    <property type="project" value="UniProtKB-SubCell"/>
</dbReference>
<comment type="subcellular location">
    <subcellularLocation>
        <location evidence="1">Cell membrane</location>
        <topology evidence="1">Multi-pass membrane protein</topology>
    </subcellularLocation>
</comment>
<reference evidence="11 12" key="1">
    <citation type="journal article" date="2011" name="Stand. Genomic Sci.">
        <title>Non-contiguous finished genome sequence of Bacteroides coprosuis type strain (PC139).</title>
        <authorList>
            <person name="Land M."/>
            <person name="Held B."/>
            <person name="Gronow S."/>
            <person name="Abt B."/>
            <person name="Lucas S."/>
            <person name="Del Rio T.G."/>
            <person name="Nolan M."/>
            <person name="Tice H."/>
            <person name="Cheng J.F."/>
            <person name="Pitluck S."/>
            <person name="Liolios K."/>
            <person name="Pagani I."/>
            <person name="Ivanova N."/>
            <person name="Mavromatis K."/>
            <person name="Mikhailova N."/>
            <person name="Pati A."/>
            <person name="Tapia R."/>
            <person name="Han C."/>
            <person name="Goodwin L."/>
            <person name="Chen A."/>
            <person name="Palaniappan K."/>
            <person name="Hauser L."/>
            <person name="Brambilla E.M."/>
            <person name="Rohde M."/>
            <person name="Goker M."/>
            <person name="Detter J.C."/>
            <person name="Woyke T."/>
            <person name="Bristow J."/>
            <person name="Eisen J.A."/>
            <person name="Markowitz V."/>
            <person name="Hugenholtz P."/>
            <person name="Kyrpides N.C."/>
            <person name="Klenk H.P."/>
            <person name="Lapidus A."/>
        </authorList>
    </citation>
    <scope>NUCLEOTIDE SEQUENCE</scope>
    <source>
        <strain evidence="11 12">DSM 18011</strain>
    </source>
</reference>
<feature type="transmembrane region" description="Helical" evidence="9">
    <location>
        <begin position="366"/>
        <end position="386"/>
    </location>
</feature>
<evidence type="ECO:0000256" key="3">
    <source>
        <dbReference type="ARBA" id="ARBA00022475"/>
    </source>
</evidence>
<dbReference type="eggNOG" id="COG3775">
    <property type="taxonomic scope" value="Bacteria"/>
</dbReference>
<dbReference type="InterPro" id="IPR013853">
    <property type="entry name" value="EIIC-GAT"/>
</dbReference>
<evidence type="ECO:0000256" key="8">
    <source>
        <dbReference type="ARBA" id="ARBA00023136"/>
    </source>
</evidence>
<feature type="domain" description="PTS EIIC type-2" evidence="10">
    <location>
        <begin position="11"/>
        <end position="445"/>
    </location>
</feature>
<dbReference type="AlphaFoldDB" id="F3ZSK0"/>
<keyword evidence="8 9" id="KW-0472">Membrane</keyword>
<dbReference type="PANTHER" id="PTHR37324">
    <property type="entry name" value="PTS SYSTEM GALACTITOL-SPECIFIC EIIC COMPONENT"/>
    <property type="match status" value="1"/>
</dbReference>
<dbReference type="InterPro" id="IPR013014">
    <property type="entry name" value="PTS_EIIC_2"/>
</dbReference>
<gene>
    <name evidence="11" type="ORF">Bcop_1977</name>
</gene>
<name>F3ZSK0_9BACE</name>
<dbReference type="Proteomes" id="UP000018439">
    <property type="component" value="Chromosome"/>
</dbReference>
<feature type="transmembrane region" description="Helical" evidence="9">
    <location>
        <begin position="94"/>
        <end position="118"/>
    </location>
</feature>
<proteinExistence type="predicted"/>
<evidence type="ECO:0000256" key="2">
    <source>
        <dbReference type="ARBA" id="ARBA00022448"/>
    </source>
</evidence>
<keyword evidence="6 9" id="KW-0812">Transmembrane</keyword>
<dbReference type="EMBL" id="CM001167">
    <property type="protein sequence ID" value="EGJ72152.1"/>
    <property type="molecule type" value="Genomic_DNA"/>
</dbReference>
<feature type="transmembrane region" description="Helical" evidence="9">
    <location>
        <begin position="12"/>
        <end position="34"/>
    </location>
</feature>
<dbReference type="PIRSF" id="PIRSF006304">
    <property type="entry name" value="GatC"/>
    <property type="match status" value="1"/>
</dbReference>
<evidence type="ECO:0000256" key="7">
    <source>
        <dbReference type="ARBA" id="ARBA00022989"/>
    </source>
</evidence>
<feature type="transmembrane region" description="Helical" evidence="9">
    <location>
        <begin position="299"/>
        <end position="331"/>
    </location>
</feature>
<keyword evidence="12" id="KW-1185">Reference proteome</keyword>
<feature type="transmembrane region" description="Helical" evidence="9">
    <location>
        <begin position="257"/>
        <end position="278"/>
    </location>
</feature>
<evidence type="ECO:0000256" key="6">
    <source>
        <dbReference type="ARBA" id="ARBA00022692"/>
    </source>
</evidence>
<keyword evidence="5" id="KW-0598">Phosphotransferase system</keyword>
<feature type="transmembrane region" description="Helical" evidence="9">
    <location>
        <begin position="185"/>
        <end position="204"/>
    </location>
</feature>
<organism evidence="11 12">
    <name type="scientific">Bacteroides coprosuis DSM 18011</name>
    <dbReference type="NCBI Taxonomy" id="679937"/>
    <lineage>
        <taxon>Bacteria</taxon>
        <taxon>Pseudomonadati</taxon>
        <taxon>Bacteroidota</taxon>
        <taxon>Bacteroidia</taxon>
        <taxon>Bacteroidales</taxon>
        <taxon>Bacteroidaceae</taxon>
        <taxon>Bacteroides</taxon>
    </lineage>
</organism>
<dbReference type="STRING" id="679937.Bcop_1977"/>
<evidence type="ECO:0000256" key="9">
    <source>
        <dbReference type="SAM" id="Phobius"/>
    </source>
</evidence>
<evidence type="ECO:0000256" key="1">
    <source>
        <dbReference type="ARBA" id="ARBA00004651"/>
    </source>
</evidence>
<evidence type="ECO:0000313" key="11">
    <source>
        <dbReference type="EMBL" id="EGJ72152.1"/>
    </source>
</evidence>
<keyword evidence="4" id="KW-0762">Sugar transport</keyword>
<dbReference type="GO" id="GO:0015577">
    <property type="term" value="F:galactitol transmembrane transporter activity"/>
    <property type="evidence" value="ECO:0007669"/>
    <property type="project" value="InterPro"/>
</dbReference>
<dbReference type="PANTHER" id="PTHR37324:SF2">
    <property type="entry name" value="PTS SYSTEM GALACTITOL-SPECIFIC EIIC COMPONENT"/>
    <property type="match status" value="1"/>
</dbReference>
<feature type="transmembrane region" description="Helical" evidence="9">
    <location>
        <begin position="139"/>
        <end position="165"/>
    </location>
</feature>
<feature type="transmembrane region" description="Helical" evidence="9">
    <location>
        <begin position="46"/>
        <end position="63"/>
    </location>
</feature>
<evidence type="ECO:0000256" key="5">
    <source>
        <dbReference type="ARBA" id="ARBA00022683"/>
    </source>
</evidence>
<accession>F3ZSK0</accession>
<feature type="transmembrane region" description="Helical" evidence="9">
    <location>
        <begin position="337"/>
        <end position="354"/>
    </location>
</feature>
<protein>
    <submittedName>
        <fullName evidence="11">PTS system Galactitol-specific IIC component</fullName>
    </submittedName>
</protein>
<dbReference type="InterPro" id="IPR004703">
    <property type="entry name" value="PTS_sugar-sp_permease"/>
</dbReference>
<dbReference type="Pfam" id="PF03611">
    <property type="entry name" value="EIIC-GAT"/>
    <property type="match status" value="1"/>
</dbReference>
<evidence type="ECO:0000256" key="4">
    <source>
        <dbReference type="ARBA" id="ARBA00022597"/>
    </source>
</evidence>
<dbReference type="PROSITE" id="PS51104">
    <property type="entry name" value="PTS_EIIC_TYPE_2"/>
    <property type="match status" value="1"/>
</dbReference>
<evidence type="ECO:0000313" key="12">
    <source>
        <dbReference type="Proteomes" id="UP000018439"/>
    </source>
</evidence>